<organism evidence="1 2">
    <name type="scientific">Holothuria leucospilota</name>
    <name type="common">Black long sea cucumber</name>
    <name type="synonym">Mertensiothuria leucospilota</name>
    <dbReference type="NCBI Taxonomy" id="206669"/>
    <lineage>
        <taxon>Eukaryota</taxon>
        <taxon>Metazoa</taxon>
        <taxon>Echinodermata</taxon>
        <taxon>Eleutherozoa</taxon>
        <taxon>Echinozoa</taxon>
        <taxon>Holothuroidea</taxon>
        <taxon>Aspidochirotacea</taxon>
        <taxon>Aspidochirotida</taxon>
        <taxon>Holothuriidae</taxon>
        <taxon>Holothuria</taxon>
    </lineage>
</organism>
<sequence length="191" mass="22345">MHPNLRLAHVHILGGNEHNVADYVSRGISVEQLKGRWECGPEFLYTPEEEWSLANRPNLLSVEAEDECERRNTQQVFMVKATQIINCENFLNWRRLLRVTVYVFRFVQNLKARCQKSQEPKTQEMRALDPSELKEAETFWIKDAQRLLHTRLKCGSDGKVRNLRVITSTTEFRRPVTKIAVIYPAEGYEDN</sequence>
<dbReference type="AlphaFoldDB" id="A0A9Q1BH12"/>
<name>A0A9Q1BH12_HOLLE</name>
<dbReference type="EMBL" id="JAIZAY010000018">
    <property type="protein sequence ID" value="KAJ8024844.1"/>
    <property type="molecule type" value="Genomic_DNA"/>
</dbReference>
<accession>A0A9Q1BH12</accession>
<protein>
    <submittedName>
        <fullName evidence="1">Uncharacterized protein</fullName>
    </submittedName>
</protein>
<keyword evidence="2" id="KW-1185">Reference proteome</keyword>
<evidence type="ECO:0000313" key="1">
    <source>
        <dbReference type="EMBL" id="KAJ8024844.1"/>
    </source>
</evidence>
<reference evidence="1" key="1">
    <citation type="submission" date="2021-10" db="EMBL/GenBank/DDBJ databases">
        <title>Tropical sea cucumber genome reveals ecological adaptation and Cuvierian tubules defense mechanism.</title>
        <authorList>
            <person name="Chen T."/>
        </authorList>
    </citation>
    <scope>NUCLEOTIDE SEQUENCE</scope>
    <source>
        <strain evidence="1">Nanhai2018</strain>
        <tissue evidence="1">Muscle</tissue>
    </source>
</reference>
<evidence type="ECO:0000313" key="2">
    <source>
        <dbReference type="Proteomes" id="UP001152320"/>
    </source>
</evidence>
<proteinExistence type="predicted"/>
<gene>
    <name evidence="1" type="ORF">HOLleu_34871</name>
</gene>
<comment type="caution">
    <text evidence="1">The sequence shown here is derived from an EMBL/GenBank/DDBJ whole genome shotgun (WGS) entry which is preliminary data.</text>
</comment>
<dbReference type="OrthoDB" id="8064011at2759"/>
<dbReference type="Proteomes" id="UP001152320">
    <property type="component" value="Chromosome 18"/>
</dbReference>